<evidence type="ECO:0000313" key="1">
    <source>
        <dbReference type="EMBL" id="TRY76625.1"/>
    </source>
</evidence>
<dbReference type="Pfam" id="PF03133">
    <property type="entry name" value="TTL"/>
    <property type="match status" value="1"/>
</dbReference>
<dbReference type="EMBL" id="VCGU01000004">
    <property type="protein sequence ID" value="TRY76625.1"/>
    <property type="molecule type" value="Genomic_DNA"/>
</dbReference>
<dbReference type="AlphaFoldDB" id="A0A553PG15"/>
<name>A0A553PG15_TIGCA</name>
<dbReference type="PANTHER" id="PTHR47113:SF1">
    <property type="entry name" value="LD09343P"/>
    <property type="match status" value="1"/>
</dbReference>
<protein>
    <submittedName>
        <fullName evidence="1">Uncharacterized protein</fullName>
    </submittedName>
</protein>
<sequence>MLNGSFCFFALEKSRTVHLCGPEIWLRTVRSVTEKFGFVPTNDMEQADLVWGLNCPWDDMFLKMKTMGFHQRFNKIPGLNAIVKKSQLSTKGFPFVPKTFLVPRDAHHLKAFVKNHPKKLFLTKHPHQHVVSLINPSDVPSWQNEELLIQELIHPPYLVGGYKFDLTMYVLITSINPLRVYTNKKLMLRFCPNPYHEFQADPISSSVDSYVIRDHDFAHAIWIPGVKNYTTLRYPHHAALAAYIRDQGQDPDVLFLKMKQMVLDVILESLPRLRRAAEDFPKAGNSSFFQLTRWDFVLDDNLQPYLLEANGSPDLGRHIELNVKRSSRYLFDAFHMMDLGSLGGNINARERDFITTVELMARPEQCLKCHNACQQKECRICFQCISPSMLDTLYTVYVENQNRGTYQRLFPLPRALAQWTNFSRHSSLVETDGQLQDWFNAMCERDNDFC</sequence>
<comment type="caution">
    <text evidence="1">The sequence shown here is derived from an EMBL/GenBank/DDBJ whole genome shotgun (WGS) entry which is preliminary data.</text>
</comment>
<dbReference type="PANTHER" id="PTHR47113">
    <property type="entry name" value="LD09343P"/>
    <property type="match status" value="1"/>
</dbReference>
<dbReference type="Gene3D" id="3.30.470.20">
    <property type="entry name" value="ATP-grasp fold, B domain"/>
    <property type="match status" value="1"/>
</dbReference>
<dbReference type="Proteomes" id="UP000318571">
    <property type="component" value="Chromosome 5"/>
</dbReference>
<dbReference type="SUPFAM" id="SSF56059">
    <property type="entry name" value="Glutathione synthetase ATP-binding domain-like"/>
    <property type="match status" value="1"/>
</dbReference>
<reference evidence="1 2" key="1">
    <citation type="journal article" date="2018" name="Nat. Ecol. Evol.">
        <title>Genomic signatures of mitonuclear coevolution across populations of Tigriopus californicus.</title>
        <authorList>
            <person name="Barreto F.S."/>
            <person name="Watson E.T."/>
            <person name="Lima T.G."/>
            <person name="Willett C.S."/>
            <person name="Edmands S."/>
            <person name="Li W."/>
            <person name="Burton R.S."/>
        </authorList>
    </citation>
    <scope>NUCLEOTIDE SEQUENCE [LARGE SCALE GENOMIC DNA]</scope>
    <source>
        <strain evidence="1 2">San Diego</strain>
    </source>
</reference>
<organism evidence="1 2">
    <name type="scientific">Tigriopus californicus</name>
    <name type="common">Marine copepod</name>
    <dbReference type="NCBI Taxonomy" id="6832"/>
    <lineage>
        <taxon>Eukaryota</taxon>
        <taxon>Metazoa</taxon>
        <taxon>Ecdysozoa</taxon>
        <taxon>Arthropoda</taxon>
        <taxon>Crustacea</taxon>
        <taxon>Multicrustacea</taxon>
        <taxon>Hexanauplia</taxon>
        <taxon>Copepoda</taxon>
        <taxon>Harpacticoida</taxon>
        <taxon>Harpacticidae</taxon>
        <taxon>Tigriopus</taxon>
    </lineage>
</organism>
<keyword evidence="2" id="KW-1185">Reference proteome</keyword>
<evidence type="ECO:0000313" key="2">
    <source>
        <dbReference type="Proteomes" id="UP000318571"/>
    </source>
</evidence>
<dbReference type="InterPro" id="IPR053317">
    <property type="entry name" value="Tubulin_polyglutamylase"/>
</dbReference>
<accession>A0A553PG15</accession>
<dbReference type="PROSITE" id="PS51221">
    <property type="entry name" value="TTL"/>
    <property type="match status" value="1"/>
</dbReference>
<proteinExistence type="predicted"/>
<gene>
    <name evidence="1" type="ORF">TCAL_06970</name>
</gene>
<dbReference type="InterPro" id="IPR004344">
    <property type="entry name" value="TTL/TTLL_fam"/>
</dbReference>